<accession>A0ABV9TRH5</accession>
<reference evidence="2" key="1">
    <citation type="journal article" date="2019" name="Int. J. Syst. Evol. Microbiol.">
        <title>The Global Catalogue of Microorganisms (GCM) 10K type strain sequencing project: providing services to taxonomists for standard genome sequencing and annotation.</title>
        <authorList>
            <consortium name="The Broad Institute Genomics Platform"/>
            <consortium name="The Broad Institute Genome Sequencing Center for Infectious Disease"/>
            <person name="Wu L."/>
            <person name="Ma J."/>
        </authorList>
    </citation>
    <scope>NUCLEOTIDE SEQUENCE [LARGE SCALE GENOMIC DNA]</scope>
    <source>
        <strain evidence="2">KLKA75</strain>
    </source>
</reference>
<sequence length="174" mass="19038">MSPKDAPIGDVSAALAVVDSHLKRFGTDQATAGRDELLTQYMGSLGRGGASDVLDGACTLLYVFMQWLRSAHESQDKDVLEYVLPYVVGTLKHMRTVSDEGIPTMAAMMTASVVDVSPSLWRHELGSWRREEMTAFEVTLFILARRINELCGDENAATQMVIEALDAAEDGEPE</sequence>
<evidence type="ECO:0000313" key="1">
    <source>
        <dbReference type="EMBL" id="MFC4905850.1"/>
    </source>
</evidence>
<keyword evidence="2" id="KW-1185">Reference proteome</keyword>
<protein>
    <submittedName>
        <fullName evidence="1">Uncharacterized protein</fullName>
    </submittedName>
</protein>
<comment type="caution">
    <text evidence="1">The sequence shown here is derived from an EMBL/GenBank/DDBJ whole genome shotgun (WGS) entry which is preliminary data.</text>
</comment>
<dbReference type="EMBL" id="JBHSIT010000001">
    <property type="protein sequence ID" value="MFC4905850.1"/>
    <property type="molecule type" value="Genomic_DNA"/>
</dbReference>
<organism evidence="1 2">
    <name type="scientific">Actinomadura gamaensis</name>
    <dbReference type="NCBI Taxonomy" id="1763541"/>
    <lineage>
        <taxon>Bacteria</taxon>
        <taxon>Bacillati</taxon>
        <taxon>Actinomycetota</taxon>
        <taxon>Actinomycetes</taxon>
        <taxon>Streptosporangiales</taxon>
        <taxon>Thermomonosporaceae</taxon>
        <taxon>Actinomadura</taxon>
    </lineage>
</organism>
<name>A0ABV9TRH5_9ACTN</name>
<gene>
    <name evidence="1" type="ORF">ACFPCY_00825</name>
</gene>
<evidence type="ECO:0000313" key="2">
    <source>
        <dbReference type="Proteomes" id="UP001595872"/>
    </source>
</evidence>
<proteinExistence type="predicted"/>
<dbReference type="Proteomes" id="UP001595872">
    <property type="component" value="Unassembled WGS sequence"/>
</dbReference>